<sequence length="97" mass="11577">MELKMTTKERCCRCHTILTSEDKYHYGANCENCEVDRRYEDHERDQPIKSAYWRWRAICFCVRFLFCGAARVSGVLLHKLRNKPDEGPQLPDVRREP</sequence>
<evidence type="ECO:0000313" key="1">
    <source>
        <dbReference type="EMBL" id="ASN72960.1"/>
    </source>
</evidence>
<dbReference type="EMBL" id="MF417989">
    <property type="protein sequence ID" value="ASN72960.1"/>
    <property type="molecule type" value="Genomic_DNA"/>
</dbReference>
<protein>
    <submittedName>
        <fullName evidence="1">Uncharacterized protein</fullName>
    </submittedName>
</protein>
<proteinExistence type="predicted"/>
<accession>A0A2H4JCK6</accession>
<gene>
    <name evidence="1" type="ORF">7F4_4</name>
</gene>
<organism evidence="1">
    <name type="scientific">uncultured Caudovirales phage</name>
    <dbReference type="NCBI Taxonomy" id="2100421"/>
    <lineage>
        <taxon>Viruses</taxon>
        <taxon>Duplodnaviria</taxon>
        <taxon>Heunggongvirae</taxon>
        <taxon>Uroviricota</taxon>
        <taxon>Caudoviricetes</taxon>
        <taxon>Peduoviridae</taxon>
        <taxon>Maltschvirus</taxon>
        <taxon>Maltschvirus maltsch</taxon>
    </lineage>
</organism>
<reference evidence="1" key="1">
    <citation type="submission" date="2017-06" db="EMBL/GenBank/DDBJ databases">
        <title>Novel phages from South African skin metaviromes.</title>
        <authorList>
            <person name="van Zyl L.J."/>
            <person name="Abrahams Y."/>
            <person name="Stander E.A."/>
            <person name="Kirby B.M."/>
            <person name="Clavaud C."/>
            <person name="Farcet C."/>
            <person name="Breton L."/>
            <person name="Trindade M.I."/>
        </authorList>
    </citation>
    <scope>NUCLEOTIDE SEQUENCE</scope>
</reference>
<name>A0A2H4JCK6_9CAUD</name>